<evidence type="ECO:0000313" key="2">
    <source>
        <dbReference type="EMBL" id="KAL3681110.1"/>
    </source>
</evidence>
<feature type="compositionally biased region" description="Low complexity" evidence="1">
    <location>
        <begin position="286"/>
        <end position="301"/>
    </location>
</feature>
<evidence type="ECO:0000256" key="1">
    <source>
        <dbReference type="SAM" id="MobiDB-lite"/>
    </source>
</evidence>
<proteinExistence type="predicted"/>
<reference evidence="2 3" key="1">
    <citation type="submission" date="2024-09" db="EMBL/GenBank/DDBJ databases">
        <title>Chromosome-scale assembly of Riccia sorocarpa.</title>
        <authorList>
            <person name="Paukszto L."/>
        </authorList>
    </citation>
    <scope>NUCLEOTIDE SEQUENCE [LARGE SCALE GENOMIC DNA]</scope>
    <source>
        <strain evidence="2">LP-2024</strain>
        <tissue evidence="2">Aerial parts of the thallus</tissue>
    </source>
</reference>
<dbReference type="Proteomes" id="UP001633002">
    <property type="component" value="Unassembled WGS sequence"/>
</dbReference>
<protein>
    <submittedName>
        <fullName evidence="2">Uncharacterized protein</fullName>
    </submittedName>
</protein>
<name>A0ABD3GSM1_9MARC</name>
<dbReference type="AlphaFoldDB" id="A0ABD3GSM1"/>
<sequence>MASSTSVGASTSADATGSGGAATPTGSGGTAAATSTSFGTASIGVTSVGDVGSTIPPGVVPPMDATGILQALATLIRQQPVGEMRSTKALQYVVRKLGRFDGREVSHYLREYRGELVLAKVSDTETVANFEVVVEPELRDRVREIACRFIVVLGGWELFEHAMKKEFLDEDTERITRRTFLIGATEGGISFEWARVQEAVSILTRQRRAMGHYAVHDVQQRYGLPHGAQPLPVATGPIPQKYGFAPASVPFLVPVVPVQMPVAQMPPPMVTSGSCSCGSTYGCSTTTTAAAPPTRARSTSSYLLSQIVSPKADQKQ</sequence>
<feature type="region of interest" description="Disordered" evidence="1">
    <location>
        <begin position="1"/>
        <end position="33"/>
    </location>
</feature>
<comment type="caution">
    <text evidence="2">The sequence shown here is derived from an EMBL/GenBank/DDBJ whole genome shotgun (WGS) entry which is preliminary data.</text>
</comment>
<gene>
    <name evidence="2" type="ORF">R1sor_024066</name>
</gene>
<accession>A0ABD3GSM1</accession>
<keyword evidence="3" id="KW-1185">Reference proteome</keyword>
<dbReference type="EMBL" id="JBJQOH010000007">
    <property type="protein sequence ID" value="KAL3681110.1"/>
    <property type="molecule type" value="Genomic_DNA"/>
</dbReference>
<feature type="region of interest" description="Disordered" evidence="1">
    <location>
        <begin position="286"/>
        <end position="316"/>
    </location>
</feature>
<evidence type="ECO:0000313" key="3">
    <source>
        <dbReference type="Proteomes" id="UP001633002"/>
    </source>
</evidence>
<organism evidence="2 3">
    <name type="scientific">Riccia sorocarpa</name>
    <dbReference type="NCBI Taxonomy" id="122646"/>
    <lineage>
        <taxon>Eukaryota</taxon>
        <taxon>Viridiplantae</taxon>
        <taxon>Streptophyta</taxon>
        <taxon>Embryophyta</taxon>
        <taxon>Marchantiophyta</taxon>
        <taxon>Marchantiopsida</taxon>
        <taxon>Marchantiidae</taxon>
        <taxon>Marchantiales</taxon>
        <taxon>Ricciaceae</taxon>
        <taxon>Riccia</taxon>
    </lineage>
</organism>